<proteinExistence type="predicted"/>
<dbReference type="RefSeq" id="WP_064025389.1">
    <property type="nucleotide sequence ID" value="NZ_LUUK01000045.1"/>
</dbReference>
<comment type="caution">
    <text evidence="4">The sequence shown here is derived from an EMBL/GenBank/DDBJ whole genome shotgun (WGS) entry which is preliminary data.</text>
</comment>
<feature type="compositionally biased region" description="Basic and acidic residues" evidence="1">
    <location>
        <begin position="212"/>
        <end position="236"/>
    </location>
</feature>
<feature type="domain" description="Transposase IS4-like" evidence="2">
    <location>
        <begin position="276"/>
        <end position="441"/>
    </location>
</feature>
<dbReference type="AlphaFoldDB" id="A0A177P2T6"/>
<evidence type="ECO:0000259" key="2">
    <source>
        <dbReference type="Pfam" id="PF01609"/>
    </source>
</evidence>
<gene>
    <name evidence="4" type="ORF">A1355_01530</name>
</gene>
<dbReference type="GO" id="GO:0006313">
    <property type="term" value="P:DNA transposition"/>
    <property type="evidence" value="ECO:0007669"/>
    <property type="project" value="InterPro"/>
</dbReference>
<dbReference type="PANTHER" id="PTHR33408">
    <property type="entry name" value="TRANSPOSASE"/>
    <property type="match status" value="1"/>
</dbReference>
<name>A0A177P2T6_9GAMM</name>
<dbReference type="Pfam" id="PF05598">
    <property type="entry name" value="DUF772"/>
    <property type="match status" value="1"/>
</dbReference>
<dbReference type="STRING" id="702114.A1355_01530"/>
<dbReference type="Proteomes" id="UP000077628">
    <property type="component" value="Unassembled WGS sequence"/>
</dbReference>
<dbReference type="GO" id="GO:0004803">
    <property type="term" value="F:transposase activity"/>
    <property type="evidence" value="ECO:0007669"/>
    <property type="project" value="InterPro"/>
</dbReference>
<dbReference type="GO" id="GO:0003677">
    <property type="term" value="F:DNA binding"/>
    <property type="evidence" value="ECO:0007669"/>
    <property type="project" value="InterPro"/>
</dbReference>
<organism evidence="4 5">
    <name type="scientific">Methylomonas koyamae</name>
    <dbReference type="NCBI Taxonomy" id="702114"/>
    <lineage>
        <taxon>Bacteria</taxon>
        <taxon>Pseudomonadati</taxon>
        <taxon>Pseudomonadota</taxon>
        <taxon>Gammaproteobacteria</taxon>
        <taxon>Methylococcales</taxon>
        <taxon>Methylococcaceae</taxon>
        <taxon>Methylomonas</taxon>
    </lineage>
</organism>
<reference evidence="5" key="1">
    <citation type="submission" date="2016-03" db="EMBL/GenBank/DDBJ databases">
        <authorList>
            <person name="Heylen K."/>
            <person name="De Vos P."/>
            <person name="Vekeman B."/>
        </authorList>
    </citation>
    <scope>NUCLEOTIDE SEQUENCE [LARGE SCALE GENOMIC DNA]</scope>
    <source>
        <strain evidence="5">R-45383</strain>
    </source>
</reference>
<protein>
    <submittedName>
        <fullName evidence="4">Transposase</fullName>
    </submittedName>
</protein>
<keyword evidence="5" id="KW-1185">Reference proteome</keyword>
<dbReference type="InterPro" id="IPR008490">
    <property type="entry name" value="Transposase_InsH_N"/>
</dbReference>
<dbReference type="Pfam" id="PF01609">
    <property type="entry name" value="DDE_Tnp_1"/>
    <property type="match status" value="1"/>
</dbReference>
<dbReference type="EMBL" id="LUUK01000045">
    <property type="protein sequence ID" value="OAI24607.1"/>
    <property type="molecule type" value="Genomic_DNA"/>
</dbReference>
<evidence type="ECO:0000313" key="5">
    <source>
        <dbReference type="Proteomes" id="UP000077628"/>
    </source>
</evidence>
<accession>A0A177P2T6</accession>
<dbReference type="InterPro" id="IPR047629">
    <property type="entry name" value="IS1182_transpos"/>
</dbReference>
<dbReference type="OrthoDB" id="9182628at2"/>
<feature type="region of interest" description="Disordered" evidence="1">
    <location>
        <begin position="212"/>
        <end position="262"/>
    </location>
</feature>
<evidence type="ECO:0000259" key="3">
    <source>
        <dbReference type="Pfam" id="PF05598"/>
    </source>
</evidence>
<evidence type="ECO:0000313" key="4">
    <source>
        <dbReference type="EMBL" id="OAI24607.1"/>
    </source>
</evidence>
<feature type="domain" description="Transposase InsH N-terminal" evidence="3">
    <location>
        <begin position="18"/>
        <end position="108"/>
    </location>
</feature>
<dbReference type="InterPro" id="IPR002559">
    <property type="entry name" value="Transposase_11"/>
</dbReference>
<dbReference type="NCBIfam" id="NF033551">
    <property type="entry name" value="transpos_IS1182"/>
    <property type="match status" value="1"/>
</dbReference>
<sequence>MSRFIPVNRHQIYLLPPSVDEWLPEDHLARFVVEVIEQLDLSRLTSRYQGRGSAAHHPAILLALLVYGYATGVFSSRKIERATYDSVAFRFLSGDTHPDHDTLAHFRKTFLVELEDLFVQVLSLAQAMKLVKLGQIALDGTKLKANASKHKALSHSHIEKLEAQLRDEVQALLQKADETDAVDDRDGLDLPDELARREDRLKALREAKAKIAERAKPRDAQAEQAYEDKVSRREAQRQAGQKPRGPEPKAPVAGPKPDDQINLTDEESRILPSHEGFVQGYNSQAAVDVDTMLIVATTVTQQTNDKQQVEPMLAELKKLPDALGQAEALLADTGYFSAANVQACERNRIEPLIAMGRDSHHRPLAERLAPDAPEPTGDDPLEKMAWYLKTREGKARYAKRKCTVEPVFGIIKQVLGFRQFSLRGLDAVTGEWKLVAMAFNLKRMHILARVV</sequence>
<evidence type="ECO:0000256" key="1">
    <source>
        <dbReference type="SAM" id="MobiDB-lite"/>
    </source>
</evidence>